<proteinExistence type="predicted"/>
<dbReference type="EMBL" id="BK032676">
    <property type="protein sequence ID" value="DAF54304.1"/>
    <property type="molecule type" value="Genomic_DNA"/>
</dbReference>
<dbReference type="Pfam" id="PF24052">
    <property type="entry name" value="Phage_lipoprotein"/>
    <property type="match status" value="1"/>
</dbReference>
<dbReference type="InterPro" id="IPR057115">
    <property type="entry name" value="Phage_lipoprotein"/>
</dbReference>
<evidence type="ECO:0000313" key="1">
    <source>
        <dbReference type="EMBL" id="DAF54304.1"/>
    </source>
</evidence>
<name>A0A8S5STM4_9CAUD</name>
<protein>
    <submittedName>
        <fullName evidence="1">TRAF PROTEIN, TRAO PROTEIN, TRAN ADHESION, BACTERIAL SECRETION.5A</fullName>
    </submittedName>
</protein>
<reference evidence="1" key="1">
    <citation type="journal article" date="2021" name="Proc. Natl. Acad. Sci. U.S.A.">
        <title>A Catalog of Tens of Thousands of Viruses from Human Metagenomes Reveals Hidden Associations with Chronic Diseases.</title>
        <authorList>
            <person name="Tisza M.J."/>
            <person name="Buck C.B."/>
        </authorList>
    </citation>
    <scope>NUCLEOTIDE SEQUENCE</scope>
    <source>
        <strain evidence="1">CtFRY1</strain>
    </source>
</reference>
<organism evidence="1">
    <name type="scientific">Siphoviridae sp. ctFRY1</name>
    <dbReference type="NCBI Taxonomy" id="2827820"/>
    <lineage>
        <taxon>Viruses</taxon>
        <taxon>Duplodnaviria</taxon>
        <taxon>Heunggongvirae</taxon>
        <taxon>Uroviricota</taxon>
        <taxon>Caudoviricetes</taxon>
    </lineage>
</organism>
<accession>A0A8S5STM4</accession>
<sequence length="99" mass="10624">MNPLKLVAIPVERCNTKTQPNIGDDTMKTLIMICAVLLSGCAAERNNGDCITVVHGSCMLRYVDGQKVAAGDIDMRYTGLSADADGNFSGTVSVKSREW</sequence>